<comment type="function">
    <text evidence="3">Multifunctional enzyme acting as 1,4-alpha-D-glucan:1,4-alpha-D-glucan 4-alpha-D-glycosyltransferase and amylo-1,6-glucosidase in glycogen degradation.</text>
</comment>
<feature type="domain" description="Glycogen debranching enzyme C-terminal" evidence="17">
    <location>
        <begin position="1023"/>
        <end position="1465"/>
    </location>
</feature>
<dbReference type="Pfam" id="PF14699">
    <property type="entry name" value="hGDE_N"/>
    <property type="match status" value="1"/>
</dbReference>
<evidence type="ECO:0000256" key="11">
    <source>
        <dbReference type="ARBA" id="ARBA00022801"/>
    </source>
</evidence>
<evidence type="ECO:0000256" key="13">
    <source>
        <dbReference type="ARBA" id="ARBA00023268"/>
    </source>
</evidence>
<comment type="subcellular location">
    <subcellularLocation>
        <location evidence="4">Cytoplasm</location>
    </subcellularLocation>
</comment>
<feature type="domain" description="Eukaryotic glycogen debranching enzyme N-terminal" evidence="18">
    <location>
        <begin position="35"/>
        <end position="121"/>
    </location>
</feature>
<evidence type="ECO:0000313" key="21">
    <source>
        <dbReference type="EMBL" id="CDW18000.1"/>
    </source>
</evidence>
<dbReference type="SUPFAM" id="SSF48208">
    <property type="entry name" value="Six-hairpin glycosidases"/>
    <property type="match status" value="1"/>
</dbReference>
<evidence type="ECO:0000256" key="5">
    <source>
        <dbReference type="ARBA" id="ARBA00012560"/>
    </source>
</evidence>
<sequence>MLLNKKDVDEVRLLSLHLGQKGESVLYRLNLHSKLQFRIDPSLFGKKVHLWINYPKDNTTEFDRSSYKELPWINDSGNDDTASYIDFSLHLPGSFHFYFTLDGSKEINGDGYFLVDPDLKAGRNSESIPLDCLQCQTVLAKNLGPFKTWENKLNVSHEAGYNLLHFTPVQVIGESKSAYSLADQHALNPEFECTWEDLKELIIKMNKEWSMLSLCDIVLNHTANESEWVTKDVSATYNLECCRHLTPAYLLDRIIFRITLDIAEGKWVDKGIPKGIVSEEAHLGIIKTLFYEHYYPQVNLHEYFLVDVDSVLLKFNQFLRYKDNSTEIDEAAKELKLIPNGDWTRKSAEIDFHLAAKLYSGPDGNNRLRCKLEELNAQKSMEIWNHIHAGIDNVIKGARYHRIDSYGPRINECSEKEPLVCQYFTGSNGKNLSEEEESLDSAQERSLMMSHNGWVMNYDPVKDVDFVDPKSNILLRRELIAWGDSVKLRYGESYSDSPYLWDYMTKYVEQMAEIFYGLRLDNCHSTPIHVAEYLLDKARKIRPNLYVIAELFTSSEASDNVFINRLGINSLIRENLQAGDSHELGRLIHRFGGEPVGAFNQLKLRPLVPSMAHAVLFEQTHDNPSPIEKRSVYDSLTSGGLIAMACCATGANRGVDELVPHHIHVVNETRTYDTNTETGMIKIKKLLNELHWKLGVEGFNECYVDQMDPDVVAITRHNKITHESIVMVAHTAFGSTPNLVSKSHLRCLEVEGILGEIVLEAQLKRDKNTECSFTKDTEVINGLSNYKVDYKTRIQPSESDFAQVWTHEEKTIVKLNNFVPGSLICLRFEFNDQHTQATKHLQKMLSNLKDDQEFKEILNDLSLDDINHILFRCDQEERDFTGGCSGVYVLDGYGPLKYAGLQGVMSILSDIRSRNDLGNWLPSNLRAGNWMMDYIHSRLEKNPNTQKLGIWLKSAFIPLKIIPRYLIPKYFDSIITSTYMLILNRTWDLMSEFVSSSQSNFVKSLALGSVIHAGRVPSVNIPGVESVSLAAGLPHFCTGYMRAWGRDTFISLRGLLILTGRFDEAKNIILGFGGCLRHGLIPNLLDGGYNARYNCRDAVWFWLQSIKDYVELNGPNLLKENVKRLYPNDDSYPECDNDWVESPLEDVIQEALQVHFYGLKFRERNAGKKIDEHMRDEGFNNEIGVSKDTGFVFGGNSFNCGTWMDKMGSSEKAGIKGIPATPRDGSAVEIVGLSYSVLSWLCVLHEGGDFKYGGVKCKASDTYWSYGQWSCTIKDNFEKYFFIIKGSPFDKRPDLINKVGIYKDTYGSKIPWTEYQLRPNFCIAMAVAPELFDESHALEALEMIKKKLLGPLGLATLDPDDWNYRGDYDNSNDSTDSTLAQGINYHQGPEWVWPVGYFLRAYYHFLKKSGKKELAVSFIKSTLAAHYAEIISSHWRGIPELTNREGKYCRDSNPIQAWSMSCILEVLYDLMS</sequence>
<comment type="similarity">
    <text evidence="15">Belongs to the glycogen debranching enzyme family.</text>
</comment>
<organism evidence="21">
    <name type="scientific">Lepeophtheirus salmonis</name>
    <name type="common">Salmon louse</name>
    <name type="synonym">Caligus salmonis</name>
    <dbReference type="NCBI Taxonomy" id="72036"/>
    <lineage>
        <taxon>Eukaryota</taxon>
        <taxon>Metazoa</taxon>
        <taxon>Ecdysozoa</taxon>
        <taxon>Arthropoda</taxon>
        <taxon>Crustacea</taxon>
        <taxon>Multicrustacea</taxon>
        <taxon>Hexanauplia</taxon>
        <taxon>Copepoda</taxon>
        <taxon>Siphonostomatoida</taxon>
        <taxon>Caligidae</taxon>
        <taxon>Lepeophtheirus</taxon>
    </lineage>
</organism>
<dbReference type="FunFam" id="1.50.10.10:FF:000039">
    <property type="entry name" value="Glycogen debranching enzyme Gdb1, putative"/>
    <property type="match status" value="1"/>
</dbReference>
<dbReference type="GO" id="GO:0005980">
    <property type="term" value="P:glycogen catabolic process"/>
    <property type="evidence" value="ECO:0007669"/>
    <property type="project" value="InterPro"/>
</dbReference>
<keyword evidence="14" id="KW-0326">Glycosidase</keyword>
<evidence type="ECO:0000256" key="8">
    <source>
        <dbReference type="ARBA" id="ARBA00022490"/>
    </source>
</evidence>
<comment type="catalytic activity">
    <reaction evidence="1">
        <text>Transfers a segment of a (1-&gt;4)-alpha-D-glucan to a new position in an acceptor, which may be glucose or a (1-&gt;4)-alpha-D-glucan.</text>
        <dbReference type="EC" id="2.4.1.25"/>
    </reaction>
</comment>
<dbReference type="InterPro" id="IPR008928">
    <property type="entry name" value="6-hairpin_glycosidase_sf"/>
</dbReference>
<evidence type="ECO:0000256" key="9">
    <source>
        <dbReference type="ARBA" id="ARBA00022676"/>
    </source>
</evidence>
<dbReference type="EC" id="2.4.1.25" evidence="5"/>
<evidence type="ECO:0000256" key="2">
    <source>
        <dbReference type="ARBA" id="ARBA00000927"/>
    </source>
</evidence>
<gene>
    <name evidence="21" type="primary">Agl</name>
</gene>
<proteinExistence type="inferred from homology"/>
<dbReference type="OrthoDB" id="10248904at2759"/>
<dbReference type="EC" id="3.2.1.33" evidence="6"/>
<evidence type="ECO:0000256" key="1">
    <source>
        <dbReference type="ARBA" id="ARBA00000439"/>
    </source>
</evidence>
<evidence type="ECO:0000256" key="12">
    <source>
        <dbReference type="ARBA" id="ARBA00023056"/>
    </source>
</evidence>
<dbReference type="InterPro" id="IPR032788">
    <property type="entry name" value="AGL_central"/>
</dbReference>
<evidence type="ECO:0000256" key="14">
    <source>
        <dbReference type="ARBA" id="ARBA00023295"/>
    </source>
</evidence>
<keyword evidence="12" id="KW-0320">Glycogen biosynthesis</keyword>
<dbReference type="GO" id="GO:0004135">
    <property type="term" value="F:amylo-alpha-1,6-glucosidase activity"/>
    <property type="evidence" value="ECO:0007669"/>
    <property type="project" value="UniProtKB-EC"/>
</dbReference>
<dbReference type="NCBIfam" id="TIGR01531">
    <property type="entry name" value="glyc_debranch"/>
    <property type="match status" value="1"/>
</dbReference>
<dbReference type="InterPro" id="IPR010401">
    <property type="entry name" value="AGL/Gdb1"/>
</dbReference>
<dbReference type="InterPro" id="IPR032792">
    <property type="entry name" value="AGL_glucanoTrfase"/>
</dbReference>
<dbReference type="GO" id="GO:0005737">
    <property type="term" value="C:cytoplasm"/>
    <property type="evidence" value="ECO:0007669"/>
    <property type="project" value="UniProtKB-SubCell"/>
</dbReference>
<evidence type="ECO:0000259" key="20">
    <source>
        <dbReference type="Pfam" id="PF14702"/>
    </source>
</evidence>
<dbReference type="Pfam" id="PF14702">
    <property type="entry name" value="hGDE_central"/>
    <property type="match status" value="1"/>
</dbReference>
<evidence type="ECO:0000256" key="6">
    <source>
        <dbReference type="ARBA" id="ARBA00012778"/>
    </source>
</evidence>
<evidence type="ECO:0000259" key="18">
    <source>
        <dbReference type="Pfam" id="PF14699"/>
    </source>
</evidence>
<feature type="domain" description="Glycogen debranching enzyme central" evidence="20">
    <location>
        <begin position="679"/>
        <end position="939"/>
    </location>
</feature>
<keyword evidence="9" id="KW-0328">Glycosyltransferase</keyword>
<evidence type="ECO:0000256" key="7">
    <source>
        <dbReference type="ARBA" id="ARBA00020723"/>
    </source>
</evidence>
<evidence type="ECO:0000256" key="10">
    <source>
        <dbReference type="ARBA" id="ARBA00022679"/>
    </source>
</evidence>
<dbReference type="InterPro" id="IPR017853">
    <property type="entry name" value="GH"/>
</dbReference>
<keyword evidence="13" id="KW-0511">Multifunctional enzyme</keyword>
<comment type="catalytic activity">
    <reaction evidence="2">
        <text>Hydrolysis of (1-&gt;6)-alpha-D-glucosidic branch linkages in glycogen phosphorylase limit dextrin.</text>
        <dbReference type="EC" id="3.2.1.33"/>
    </reaction>
</comment>
<evidence type="ECO:0000256" key="16">
    <source>
        <dbReference type="ARBA" id="ARBA00031477"/>
    </source>
</evidence>
<name>A0A0K2SWV7_LEPSM</name>
<dbReference type="EMBL" id="HACA01000639">
    <property type="protein sequence ID" value="CDW18000.1"/>
    <property type="molecule type" value="Transcribed_RNA"/>
</dbReference>
<reference evidence="21" key="1">
    <citation type="submission" date="2014-05" db="EMBL/GenBank/DDBJ databases">
        <authorList>
            <person name="Chronopoulou M."/>
        </authorList>
    </citation>
    <scope>NUCLEOTIDE SEQUENCE</scope>
    <source>
        <tissue evidence="21">Whole organism</tissue>
    </source>
</reference>
<dbReference type="Gene3D" id="3.20.20.80">
    <property type="entry name" value="Glycosidases"/>
    <property type="match status" value="2"/>
</dbReference>
<dbReference type="InterPro" id="IPR032790">
    <property type="entry name" value="GDE_C"/>
</dbReference>
<evidence type="ECO:0000259" key="17">
    <source>
        <dbReference type="Pfam" id="PF06202"/>
    </source>
</evidence>
<dbReference type="GO" id="GO:0004134">
    <property type="term" value="F:4-alpha-glucanotransferase activity"/>
    <property type="evidence" value="ECO:0007669"/>
    <property type="project" value="UniProtKB-EC"/>
</dbReference>
<dbReference type="PANTHER" id="PTHR10569">
    <property type="entry name" value="GLYCOGEN DEBRANCHING ENZYME"/>
    <property type="match status" value="1"/>
</dbReference>
<feature type="domain" description="Glycogen debranching enzyme glucanotransferase" evidence="19">
    <location>
        <begin position="127"/>
        <end position="546"/>
    </location>
</feature>
<dbReference type="SUPFAM" id="SSF51445">
    <property type="entry name" value="(Trans)glycosidases"/>
    <property type="match status" value="1"/>
</dbReference>
<keyword evidence="8" id="KW-0963">Cytoplasm</keyword>
<dbReference type="Pfam" id="PF06202">
    <property type="entry name" value="GDE_C"/>
    <property type="match status" value="1"/>
</dbReference>
<protein>
    <recommendedName>
        <fullName evidence="7">Glycogen debranching enzyme</fullName>
        <ecNumber evidence="5">2.4.1.25</ecNumber>
        <ecNumber evidence="6">3.2.1.33</ecNumber>
    </recommendedName>
    <alternativeName>
        <fullName evidence="16">Glycogen debrancher</fullName>
    </alternativeName>
</protein>
<dbReference type="GO" id="GO:0005978">
    <property type="term" value="P:glycogen biosynthetic process"/>
    <property type="evidence" value="ECO:0007669"/>
    <property type="project" value="UniProtKB-KW"/>
</dbReference>
<evidence type="ECO:0000256" key="4">
    <source>
        <dbReference type="ARBA" id="ARBA00004496"/>
    </source>
</evidence>
<dbReference type="Pfam" id="PF14701">
    <property type="entry name" value="hDGE_amylase"/>
    <property type="match status" value="1"/>
</dbReference>
<evidence type="ECO:0000256" key="15">
    <source>
        <dbReference type="ARBA" id="ARBA00025780"/>
    </source>
</evidence>
<dbReference type="PANTHER" id="PTHR10569:SF2">
    <property type="entry name" value="GLYCOGEN DEBRANCHING ENZYME"/>
    <property type="match status" value="1"/>
</dbReference>
<evidence type="ECO:0000256" key="3">
    <source>
        <dbReference type="ARBA" id="ARBA00003530"/>
    </source>
</evidence>
<accession>A0A0K2SWV7</accession>
<dbReference type="InterPro" id="IPR029436">
    <property type="entry name" value="AGL_euk_N"/>
</dbReference>
<evidence type="ECO:0000259" key="19">
    <source>
        <dbReference type="Pfam" id="PF14701"/>
    </source>
</evidence>
<keyword evidence="10 21" id="KW-0808">Transferase</keyword>
<keyword evidence="11" id="KW-0378">Hydrolase</keyword>
<dbReference type="InterPro" id="IPR006421">
    <property type="entry name" value="Glycogen_debranch_met"/>
</dbReference>